<evidence type="ECO:0000256" key="6">
    <source>
        <dbReference type="ARBA" id="ARBA00023128"/>
    </source>
</evidence>
<keyword evidence="10" id="KW-1185">Reference proteome</keyword>
<dbReference type="GO" id="GO:0015031">
    <property type="term" value="P:protein transport"/>
    <property type="evidence" value="ECO:0007669"/>
    <property type="project" value="UniProtKB-KW"/>
</dbReference>
<dbReference type="SUPFAM" id="SSF47616">
    <property type="entry name" value="GST C-terminal domain-like"/>
    <property type="match status" value="1"/>
</dbReference>
<comment type="subcellular location">
    <subcellularLocation>
        <location evidence="1">Mitochondrion outer membrane</location>
    </subcellularLocation>
</comment>
<reference evidence="9 10" key="1">
    <citation type="journal article" date="2017" name="Mycologia">
        <title>Bifiguratus adelaidae, gen. et sp. nov., a new member of Mucoromycotina in endophytic and soil-dwelling habitats.</title>
        <authorList>
            <person name="Torres-Cruz T.J."/>
            <person name="Billingsley Tobias T.L."/>
            <person name="Almatruk M."/>
            <person name="Hesse C."/>
            <person name="Kuske C.R."/>
            <person name="Desiro A."/>
            <person name="Benucci G.M."/>
            <person name="Bonito G."/>
            <person name="Stajich J.E."/>
            <person name="Dunlap C."/>
            <person name="Arnold A.E."/>
            <person name="Porras-Alfaro A."/>
        </authorList>
    </citation>
    <scope>NUCLEOTIDE SEQUENCE [LARGE SCALE GENOMIC DNA]</scope>
    <source>
        <strain evidence="9 10">AZ0501</strain>
    </source>
</reference>
<evidence type="ECO:0000256" key="1">
    <source>
        <dbReference type="ARBA" id="ARBA00004294"/>
    </source>
</evidence>
<accession>A0A261Y8Y0</accession>
<dbReference type="InterPro" id="IPR010987">
    <property type="entry name" value="Glutathione-S-Trfase_C-like"/>
</dbReference>
<organism evidence="9 10">
    <name type="scientific">Bifiguratus adelaidae</name>
    <dbReference type="NCBI Taxonomy" id="1938954"/>
    <lineage>
        <taxon>Eukaryota</taxon>
        <taxon>Fungi</taxon>
        <taxon>Fungi incertae sedis</taxon>
        <taxon>Mucoromycota</taxon>
        <taxon>Mucoromycotina</taxon>
        <taxon>Endogonomycetes</taxon>
        <taxon>Endogonales</taxon>
        <taxon>Endogonales incertae sedis</taxon>
        <taxon>Bifiguratus</taxon>
    </lineage>
</organism>
<evidence type="ECO:0000256" key="2">
    <source>
        <dbReference type="ARBA" id="ARBA00009170"/>
    </source>
</evidence>
<evidence type="ECO:0000256" key="3">
    <source>
        <dbReference type="ARBA" id="ARBA00022448"/>
    </source>
</evidence>
<dbReference type="InterPro" id="IPR050931">
    <property type="entry name" value="Mito_Protein_Transport_Metaxin"/>
</dbReference>
<dbReference type="Gene3D" id="1.20.1050.10">
    <property type="match status" value="1"/>
</dbReference>
<dbReference type="InterPro" id="IPR019564">
    <property type="entry name" value="Sam37/metaxin_N"/>
</dbReference>
<gene>
    <name evidence="9" type="ORF">BZG36_00099</name>
</gene>
<proteinExistence type="inferred from homology"/>
<dbReference type="PANTHER" id="PTHR12289">
    <property type="entry name" value="METAXIN RELATED"/>
    <property type="match status" value="1"/>
</dbReference>
<dbReference type="PROSITE" id="PS50405">
    <property type="entry name" value="GST_CTER"/>
    <property type="match status" value="1"/>
</dbReference>
<dbReference type="OrthoDB" id="5835136at2759"/>
<dbReference type="GO" id="GO:0001401">
    <property type="term" value="C:SAM complex"/>
    <property type="evidence" value="ECO:0007669"/>
    <property type="project" value="InterPro"/>
</dbReference>
<sequence length="376" mass="42945">MLQLLTWGGALDCPSLDPACLAVETYIRLSGLPYQRQLVNNPNASPTGDLPVLIDDRIWVSGYDRVMSQLIKTGNDLDKHLTAQQKALAKGYMSLLQTTMQDCLLFSWYHDAKNYTSNIRPSLAHLIPFPYRYIVPMQMRKRAKARLVPYGVELTEADKNRSVFERAREANRAESVSTLMEGGWHHMFTRVREGYKTLQTKLGDQKFFFGDSPSTLDCVAFGYLSLHYFPKLARDRLRIILEAEFPSLAKYIERMRDLYESSSTLSSPPPTAETKTPVLPSFFNSIAADPWAWFQRVKSERLVNPFASTETGPKKSQAELDFERKRVWSIAAGVFSVVVYVVWNGLVRIEKIEDGDEAYDSGMYDVEEDEEMDEED</sequence>
<dbReference type="AlphaFoldDB" id="A0A261Y8Y0"/>
<dbReference type="Pfam" id="PF17171">
    <property type="entry name" value="GST_C_6"/>
    <property type="match status" value="1"/>
</dbReference>
<dbReference type="Proteomes" id="UP000242875">
    <property type="component" value="Unassembled WGS sequence"/>
</dbReference>
<dbReference type="PANTHER" id="PTHR12289:SF41">
    <property type="entry name" value="FAILED AXON CONNECTIONS-RELATED"/>
    <property type="match status" value="1"/>
</dbReference>
<dbReference type="InterPro" id="IPR033468">
    <property type="entry name" value="Metaxin_GST"/>
</dbReference>
<dbReference type="CDD" id="cd03054">
    <property type="entry name" value="GST_N_Metaxin"/>
    <property type="match status" value="1"/>
</dbReference>
<evidence type="ECO:0000256" key="5">
    <source>
        <dbReference type="ARBA" id="ARBA00022927"/>
    </source>
</evidence>
<comment type="caution">
    <text evidence="9">The sequence shown here is derived from an EMBL/GenBank/DDBJ whole genome shotgun (WGS) entry which is preliminary data.</text>
</comment>
<dbReference type="EMBL" id="MVBO01000001">
    <property type="protein sequence ID" value="OZJ07042.1"/>
    <property type="molecule type" value="Genomic_DNA"/>
</dbReference>
<feature type="domain" description="GST C-terminal" evidence="8">
    <location>
        <begin position="82"/>
        <end position="278"/>
    </location>
</feature>
<keyword evidence="3" id="KW-0813">Transport</keyword>
<evidence type="ECO:0000313" key="9">
    <source>
        <dbReference type="EMBL" id="OZJ07042.1"/>
    </source>
</evidence>
<dbReference type="Pfam" id="PF10568">
    <property type="entry name" value="Tom37"/>
    <property type="match status" value="1"/>
</dbReference>
<keyword evidence="5" id="KW-0653">Protein transport</keyword>
<dbReference type="GO" id="GO:0007005">
    <property type="term" value="P:mitochondrion organization"/>
    <property type="evidence" value="ECO:0007669"/>
    <property type="project" value="TreeGrafter"/>
</dbReference>
<keyword evidence="7" id="KW-0472">Membrane</keyword>
<dbReference type="InterPro" id="IPR036282">
    <property type="entry name" value="Glutathione-S-Trfase_C_sf"/>
</dbReference>
<evidence type="ECO:0000256" key="7">
    <source>
        <dbReference type="ARBA" id="ARBA00023136"/>
    </source>
</evidence>
<evidence type="ECO:0000256" key="4">
    <source>
        <dbReference type="ARBA" id="ARBA00022787"/>
    </source>
</evidence>
<protein>
    <recommendedName>
        <fullName evidence="8">GST C-terminal domain-containing protein</fullName>
    </recommendedName>
</protein>
<keyword evidence="4" id="KW-1000">Mitochondrion outer membrane</keyword>
<keyword evidence="6" id="KW-0496">Mitochondrion</keyword>
<comment type="similarity">
    <text evidence="2">Belongs to the metaxin family.</text>
</comment>
<evidence type="ECO:0000313" key="10">
    <source>
        <dbReference type="Proteomes" id="UP000242875"/>
    </source>
</evidence>
<evidence type="ECO:0000259" key="8">
    <source>
        <dbReference type="PROSITE" id="PS50405"/>
    </source>
</evidence>
<name>A0A261Y8Y0_9FUNG</name>